<keyword evidence="4" id="KW-1134">Transmembrane beta strand</keyword>
<gene>
    <name evidence="13" type="ORF">PIMI5_00037</name>
</gene>
<feature type="chain" id="PRO_5013363338" evidence="10">
    <location>
        <begin position="23"/>
        <end position="836"/>
    </location>
</feature>
<evidence type="ECO:0000256" key="6">
    <source>
        <dbReference type="ARBA" id="ARBA00022729"/>
    </source>
</evidence>
<dbReference type="Gene3D" id="2.60.40.2070">
    <property type="match status" value="1"/>
</dbReference>
<evidence type="ECO:0000259" key="12">
    <source>
        <dbReference type="Pfam" id="PF13954"/>
    </source>
</evidence>
<evidence type="ECO:0000256" key="5">
    <source>
        <dbReference type="ARBA" id="ARBA00022692"/>
    </source>
</evidence>
<dbReference type="Pfam" id="PF00577">
    <property type="entry name" value="Usher"/>
    <property type="match status" value="1"/>
</dbReference>
<evidence type="ECO:0000256" key="3">
    <source>
        <dbReference type="ARBA" id="ARBA00022448"/>
    </source>
</evidence>
<dbReference type="InterPro" id="IPR043142">
    <property type="entry name" value="PapC-like_C_sf"/>
</dbReference>
<evidence type="ECO:0000256" key="9">
    <source>
        <dbReference type="RuleBase" id="RU003884"/>
    </source>
</evidence>
<dbReference type="EMBL" id="KX858825">
    <property type="protein sequence ID" value="AQX35354.1"/>
    <property type="molecule type" value="Genomic_DNA"/>
</dbReference>
<evidence type="ECO:0000256" key="7">
    <source>
        <dbReference type="ARBA" id="ARBA00023136"/>
    </source>
</evidence>
<comment type="subcellular location">
    <subcellularLocation>
        <location evidence="1 9">Cell outer membrane</location>
        <topology evidence="1 9">Multi-pass membrane protein</topology>
    </subcellularLocation>
</comment>
<evidence type="ECO:0000256" key="1">
    <source>
        <dbReference type="ARBA" id="ARBA00004571"/>
    </source>
</evidence>
<dbReference type="InterPro" id="IPR025949">
    <property type="entry name" value="PapC-like_C"/>
</dbReference>
<dbReference type="PROSITE" id="PS01151">
    <property type="entry name" value="FIMBRIAL_USHER"/>
    <property type="match status" value="1"/>
</dbReference>
<dbReference type="PANTHER" id="PTHR30451:SF9">
    <property type="entry name" value="F1 CAPSULE-ANCHORING PROTEIN"/>
    <property type="match status" value="1"/>
</dbReference>
<dbReference type="InterPro" id="IPR025885">
    <property type="entry name" value="PapC_N"/>
</dbReference>
<evidence type="ECO:0000256" key="8">
    <source>
        <dbReference type="ARBA" id="ARBA00023237"/>
    </source>
</evidence>
<evidence type="ECO:0000259" key="11">
    <source>
        <dbReference type="Pfam" id="PF13953"/>
    </source>
</evidence>
<keyword evidence="9" id="KW-1029">Fimbrium biogenesis</keyword>
<dbReference type="Gene3D" id="2.60.40.2610">
    <property type="entry name" value="Outer membrane usher protein FimD, plug domain"/>
    <property type="match status" value="1"/>
</dbReference>
<dbReference type="InterPro" id="IPR037224">
    <property type="entry name" value="PapC_N_sf"/>
</dbReference>
<name>A0A1S6XY48_ENTCL</name>
<dbReference type="InterPro" id="IPR018030">
    <property type="entry name" value="Fimbrial_membr_usher_CS"/>
</dbReference>
<feature type="signal peptide" evidence="10">
    <location>
        <begin position="1"/>
        <end position="22"/>
    </location>
</feature>
<accession>A0A1S6XY48</accession>
<dbReference type="PANTHER" id="PTHR30451">
    <property type="entry name" value="OUTER MEMBRANE USHER PROTEIN"/>
    <property type="match status" value="1"/>
</dbReference>
<geneLocation type="plasmid" evidence="13">
    <name>pIMI-5</name>
</geneLocation>
<evidence type="ECO:0000256" key="4">
    <source>
        <dbReference type="ARBA" id="ARBA00022452"/>
    </source>
</evidence>
<feature type="domain" description="PapC N-terminal" evidence="12">
    <location>
        <begin position="31"/>
        <end position="172"/>
    </location>
</feature>
<proteinExistence type="inferred from homology"/>
<protein>
    <submittedName>
        <fullName evidence="13">Putative fimbrial usher outer membrane porin</fullName>
    </submittedName>
</protein>
<dbReference type="Pfam" id="PF13953">
    <property type="entry name" value="PapC_C"/>
    <property type="match status" value="1"/>
</dbReference>
<dbReference type="InterPro" id="IPR042186">
    <property type="entry name" value="FimD_plug_dom"/>
</dbReference>
<evidence type="ECO:0000256" key="2">
    <source>
        <dbReference type="ARBA" id="ARBA00008064"/>
    </source>
</evidence>
<reference evidence="13" key="1">
    <citation type="journal article" date="2017" name="Antimicrob. Agents Chemother.">
        <title>Enterobacter cloacae Complex Isolates Harboring blaNMC-A or blaIMI-Type Class A Carbapenemase Genes on Novel Chromosomal Integrative Elements and Plasmids.</title>
        <authorList>
            <person name="Boyd D.A."/>
            <person name="Mataseje L.F."/>
            <person name="Davidson R."/>
            <person name="Delport J.A."/>
            <person name="Fuller J."/>
            <person name="Hoang L."/>
            <person name="Lefebvre B."/>
            <person name="Levett P.N."/>
            <person name="Roscoe D.L."/>
            <person name="Willey B.M."/>
            <person name="Mulvey M.R."/>
        </authorList>
    </citation>
    <scope>NUCLEOTIDE SEQUENCE</scope>
    <source>
        <strain evidence="13">N13-1531</strain>
        <plasmid evidence="13">pIMI-5</plasmid>
    </source>
</reference>
<dbReference type="GO" id="GO:0015473">
    <property type="term" value="F:fimbrial usher porin activity"/>
    <property type="evidence" value="ECO:0007669"/>
    <property type="project" value="InterPro"/>
</dbReference>
<evidence type="ECO:0000313" key="13">
    <source>
        <dbReference type="EMBL" id="AQX35354.1"/>
    </source>
</evidence>
<dbReference type="Gene3D" id="3.10.20.410">
    <property type="match status" value="1"/>
</dbReference>
<dbReference type="InterPro" id="IPR000015">
    <property type="entry name" value="Fimb_usher"/>
</dbReference>
<evidence type="ECO:0000256" key="10">
    <source>
        <dbReference type="SAM" id="SignalP"/>
    </source>
</evidence>
<keyword evidence="8 9" id="KW-0998">Cell outer membrane</keyword>
<comment type="similarity">
    <text evidence="2 9">Belongs to the fimbrial export usher family.</text>
</comment>
<keyword evidence="7 9" id="KW-0472">Membrane</keyword>
<keyword evidence="6 10" id="KW-0732">Signal</keyword>
<dbReference type="GO" id="GO:0009279">
    <property type="term" value="C:cell outer membrane"/>
    <property type="evidence" value="ECO:0007669"/>
    <property type="project" value="UniProtKB-SubCell"/>
</dbReference>
<dbReference type="RefSeq" id="WP_172689212.1">
    <property type="nucleotide sequence ID" value="NZ_KX858825.1"/>
</dbReference>
<sequence length="836" mass="89363">MRIPLSAPAAAFIISLAGEAHAAHPSPSQYTFDPSLLGDAGAAADLSLFNEGVQLPGFYTVDILLNGERVDSQDVKFSVRREHGQASLYPCLSVEQLSSYGIRTEDFAELKNASGCADLNALPGLSYDFLFSAQLLKLSVPQIHLRPSRNGLAPRALWDDGIPAFVMNYTANSSRTDSQGGASKDSHFVNVLPGLNVGAWRLRNNSSWKKESGHNGRWQTSQTYAERGLYDLKSTLSIGDRSSADSVFDSIPFRGVMLASDEGMVPYTERAYAPVVRGIARTQARIEVRQNGYTLYDATVAPGPFALSDLDLADSSGGDLEVLVRETDGTLQAFRVPYQTPAVAVKEGYFNYRMLAGRYRPAPGVGGDMSHVIQASLMYGLPYDLTVYGGAQTANHYNAAALGLGISLGDWGATSLDLIGSRAQLRGHDPEEGAAWRLRYSKIVAATNTTFTVTGYRYATQGFAKLDETLNSYGHSGDPYSYWLTSDRSRIRSTTSALVSQTMGRAGNLGLNYSRTNYWHRAAEDTSYTLSYGIGLPAGVSATVSHSRGTSLAASSRNEHMTSLSLNVPLNSLTGSNMLATYQASLRSGNETHSAGLSGDALDQRLNWNVRQGLVRQQENPMVSSTYASSRWNGSYGQVGSSYSKGSSQRTMAADVSGAMVLHRNGLTLGQPFSGSVALVQAQGANGVPLYGMSGVKTDFRGYALQSSLIPYQENVVSLDPLGVPDNVEITQTDIRVVPTRGAVVPARFGTRSGSRALMTLMRTDGTTVPFGSLVTVAGSEANAGVVGSSGEAYLTGLPDTGELHVKWKDGKCTVPYTLAGVSSLTGVYNLKASCL</sequence>
<dbReference type="AlphaFoldDB" id="A0A1S6XY48"/>
<keyword evidence="3 9" id="KW-0813">Transport</keyword>
<dbReference type="Pfam" id="PF13954">
    <property type="entry name" value="PapC_N"/>
    <property type="match status" value="1"/>
</dbReference>
<keyword evidence="5 9" id="KW-0812">Transmembrane</keyword>
<organism evidence="13">
    <name type="scientific">Enterobacter cloacae</name>
    <dbReference type="NCBI Taxonomy" id="550"/>
    <lineage>
        <taxon>Bacteria</taxon>
        <taxon>Pseudomonadati</taxon>
        <taxon>Pseudomonadota</taxon>
        <taxon>Gammaproteobacteria</taxon>
        <taxon>Enterobacterales</taxon>
        <taxon>Enterobacteriaceae</taxon>
        <taxon>Enterobacter</taxon>
        <taxon>Enterobacter cloacae complex</taxon>
    </lineage>
</organism>
<dbReference type="Gene3D" id="2.60.40.3110">
    <property type="match status" value="1"/>
</dbReference>
<feature type="domain" description="PapC-like C-terminal" evidence="11">
    <location>
        <begin position="758"/>
        <end position="819"/>
    </location>
</feature>
<keyword evidence="13" id="KW-0614">Plasmid</keyword>
<dbReference type="SUPFAM" id="SSF141729">
    <property type="entry name" value="FimD N-terminal domain-like"/>
    <property type="match status" value="1"/>
</dbReference>
<dbReference type="GO" id="GO:0009297">
    <property type="term" value="P:pilus assembly"/>
    <property type="evidence" value="ECO:0007669"/>
    <property type="project" value="InterPro"/>
</dbReference>